<dbReference type="Pfam" id="PF00497">
    <property type="entry name" value="SBP_bac_3"/>
    <property type="match status" value="1"/>
</dbReference>
<organism evidence="4 5">
    <name type="scientific">Roseomonas elaeocarpi</name>
    <dbReference type="NCBI Taxonomy" id="907779"/>
    <lineage>
        <taxon>Bacteria</taxon>
        <taxon>Pseudomonadati</taxon>
        <taxon>Pseudomonadota</taxon>
        <taxon>Alphaproteobacteria</taxon>
        <taxon>Acetobacterales</taxon>
        <taxon>Roseomonadaceae</taxon>
        <taxon>Roseomonas</taxon>
    </lineage>
</organism>
<dbReference type="Gene3D" id="3.40.190.10">
    <property type="entry name" value="Periplasmic binding protein-like II"/>
    <property type="match status" value="2"/>
</dbReference>
<name>A0ABV6JPB7_9PROT</name>
<dbReference type="EMBL" id="JBHLUN010000003">
    <property type="protein sequence ID" value="MFC0407562.1"/>
    <property type="molecule type" value="Genomic_DNA"/>
</dbReference>
<evidence type="ECO:0000256" key="1">
    <source>
        <dbReference type="ARBA" id="ARBA00022729"/>
    </source>
</evidence>
<evidence type="ECO:0000259" key="3">
    <source>
        <dbReference type="SMART" id="SM00062"/>
    </source>
</evidence>
<dbReference type="Proteomes" id="UP001589865">
    <property type="component" value="Unassembled WGS sequence"/>
</dbReference>
<feature type="region of interest" description="Disordered" evidence="2">
    <location>
        <begin position="269"/>
        <end position="302"/>
    </location>
</feature>
<dbReference type="PANTHER" id="PTHR35936">
    <property type="entry name" value="MEMBRANE-BOUND LYTIC MUREIN TRANSGLYCOSYLASE F"/>
    <property type="match status" value="1"/>
</dbReference>
<dbReference type="CDD" id="cd13626">
    <property type="entry name" value="PBP2_Cystine_like"/>
    <property type="match status" value="1"/>
</dbReference>
<protein>
    <submittedName>
        <fullName evidence="4">Transporter substrate-binding domain-containing protein</fullName>
    </submittedName>
</protein>
<comment type="caution">
    <text evidence="4">The sequence shown here is derived from an EMBL/GenBank/DDBJ whole genome shotgun (WGS) entry which is preliminary data.</text>
</comment>
<reference evidence="4 5" key="1">
    <citation type="submission" date="2024-09" db="EMBL/GenBank/DDBJ databases">
        <authorList>
            <person name="Sun Q."/>
            <person name="Mori K."/>
        </authorList>
    </citation>
    <scope>NUCLEOTIDE SEQUENCE [LARGE SCALE GENOMIC DNA]</scope>
    <source>
        <strain evidence="4 5">TBRC 5777</strain>
    </source>
</reference>
<keyword evidence="1" id="KW-0732">Signal</keyword>
<sequence>MRSSPPAARRRPILLALALPLLAAGITLTVVAPAGTALAQAPAASGQPLRTAVDGTFAPHAFPKLDGGVQGFNVDLFTEVARRLGRPITVDSASFSGLVPALNAGRYDFIAAPVTVTPERAESLLFTEGYLYTEFQFGIRQGSAPITSLADIKGKVIAVNKGSAYDAWAQANSEKLGFTFQTYDTNPDAVQAVISGRAYAVLAGNTVVKYAASRQRQLVPDYVIKETRAHWAAPFRRDEVALRNQVEDALECMKRDGTVAKLSEKWFGSTPAKDDAENTPFPGYGVPGLPGYDPTPHEPHCG</sequence>
<feature type="domain" description="Solute-binding protein family 3/N-terminal" evidence="3">
    <location>
        <begin position="48"/>
        <end position="270"/>
    </location>
</feature>
<evidence type="ECO:0000256" key="2">
    <source>
        <dbReference type="SAM" id="MobiDB-lite"/>
    </source>
</evidence>
<evidence type="ECO:0000313" key="5">
    <source>
        <dbReference type="Proteomes" id="UP001589865"/>
    </source>
</evidence>
<dbReference type="PANTHER" id="PTHR35936:SF17">
    <property type="entry name" value="ARGININE-BINDING EXTRACELLULAR PROTEIN ARTP"/>
    <property type="match status" value="1"/>
</dbReference>
<evidence type="ECO:0000313" key="4">
    <source>
        <dbReference type="EMBL" id="MFC0407562.1"/>
    </source>
</evidence>
<accession>A0ABV6JPB7</accession>
<gene>
    <name evidence="4" type="ORF">ACFFGY_04835</name>
</gene>
<keyword evidence="5" id="KW-1185">Reference proteome</keyword>
<dbReference type="SUPFAM" id="SSF53850">
    <property type="entry name" value="Periplasmic binding protein-like II"/>
    <property type="match status" value="1"/>
</dbReference>
<dbReference type="RefSeq" id="WP_377043276.1">
    <property type="nucleotide sequence ID" value="NZ_JBHLUN010000003.1"/>
</dbReference>
<dbReference type="SMART" id="SM00062">
    <property type="entry name" value="PBPb"/>
    <property type="match status" value="1"/>
</dbReference>
<proteinExistence type="predicted"/>
<dbReference type="InterPro" id="IPR001638">
    <property type="entry name" value="Solute-binding_3/MltF_N"/>
</dbReference>